<evidence type="ECO:0000313" key="3">
    <source>
        <dbReference type="Proteomes" id="UP000516117"/>
    </source>
</evidence>
<dbReference type="AlphaFoldDB" id="A0A7H0H413"/>
<organism evidence="2 3">
    <name type="scientific">Tessaracoccus defluvii</name>
    <dbReference type="NCBI Taxonomy" id="1285901"/>
    <lineage>
        <taxon>Bacteria</taxon>
        <taxon>Bacillati</taxon>
        <taxon>Actinomycetota</taxon>
        <taxon>Actinomycetes</taxon>
        <taxon>Propionibacteriales</taxon>
        <taxon>Propionibacteriaceae</taxon>
        <taxon>Tessaracoccus</taxon>
    </lineage>
</organism>
<dbReference type="GO" id="GO:0004853">
    <property type="term" value="F:uroporphyrinogen decarboxylase activity"/>
    <property type="evidence" value="ECO:0007669"/>
    <property type="project" value="InterPro"/>
</dbReference>
<dbReference type="Pfam" id="PF01208">
    <property type="entry name" value="URO-D"/>
    <property type="match status" value="1"/>
</dbReference>
<dbReference type="SUPFAM" id="SSF51726">
    <property type="entry name" value="UROD/MetE-like"/>
    <property type="match status" value="1"/>
</dbReference>
<gene>
    <name evidence="2" type="ORF">H9L22_13710</name>
</gene>
<dbReference type="Proteomes" id="UP000516117">
    <property type="component" value="Chromosome"/>
</dbReference>
<dbReference type="InterPro" id="IPR000257">
    <property type="entry name" value="Uroporphyrinogen_deCOase"/>
</dbReference>
<feature type="domain" description="Uroporphyrinogen decarboxylase (URO-D)" evidence="1">
    <location>
        <begin position="90"/>
        <end position="332"/>
    </location>
</feature>
<protein>
    <submittedName>
        <fullName evidence="2">Uroporphyrinogen decarboxylase</fullName>
    </submittedName>
</protein>
<sequence length="356" mass="38056">MTTTTTRIDWRAVDSDHRRRFEATLAGDAPDGTLATSAWQHFPGLEYDTEALSSAIAAQVLKHDFGWLKINPRGIYYGEVWGAVYDDSDYGGGEVPRLVSPAWTTVDDLAGVVALPDSPVLAEQVELQAQLRRLLPDRPLVYTVFSPLSVLLQGLGLPLYVGHPAFGPTPTLRIDELWAADPAVLHSALGAITDTLVDFVGRLREAGADGIFYAVTGTANPALSADEGWFAEFSTPYDQRVLHAASGGVRVLHTCGPHSHPERFVNWPVEVLHWDSFAAGNPGLADLPGVVAGGVDHRIFDGDHDDEIAAQTDAARAAFGERRFLLAPTCTVVSGGLSDGSLDLLAAASGANRDGR</sequence>
<evidence type="ECO:0000259" key="1">
    <source>
        <dbReference type="Pfam" id="PF01208"/>
    </source>
</evidence>
<proteinExistence type="predicted"/>
<name>A0A7H0H413_9ACTN</name>
<dbReference type="EMBL" id="CP060789">
    <property type="protein sequence ID" value="QNP55279.1"/>
    <property type="molecule type" value="Genomic_DNA"/>
</dbReference>
<dbReference type="KEGG" id="tdf:H9L22_13710"/>
<evidence type="ECO:0000313" key="2">
    <source>
        <dbReference type="EMBL" id="QNP55279.1"/>
    </source>
</evidence>
<reference evidence="2 3" key="1">
    <citation type="submission" date="2020-08" db="EMBL/GenBank/DDBJ databases">
        <title>Genome sequence of Tessaracoccus defluvii JCM 17540T.</title>
        <authorList>
            <person name="Hyun D.-W."/>
            <person name="Bae J.-W."/>
        </authorList>
    </citation>
    <scope>NUCLEOTIDE SEQUENCE [LARGE SCALE GENOMIC DNA]</scope>
    <source>
        <strain evidence="2 3">JCM 17540</strain>
    </source>
</reference>
<dbReference type="RefSeq" id="WP_187720415.1">
    <property type="nucleotide sequence ID" value="NZ_BAABBL010000014.1"/>
</dbReference>
<dbReference type="Gene3D" id="3.20.20.210">
    <property type="match status" value="1"/>
</dbReference>
<accession>A0A7H0H413</accession>
<dbReference type="GO" id="GO:0006779">
    <property type="term" value="P:porphyrin-containing compound biosynthetic process"/>
    <property type="evidence" value="ECO:0007669"/>
    <property type="project" value="InterPro"/>
</dbReference>
<keyword evidence="3" id="KW-1185">Reference proteome</keyword>
<dbReference type="InterPro" id="IPR038071">
    <property type="entry name" value="UROD/MetE-like_sf"/>
</dbReference>